<dbReference type="AlphaFoldDB" id="A0A2V3PN90"/>
<dbReference type="SUPFAM" id="SSF53187">
    <property type="entry name" value="Zn-dependent exopeptidases"/>
    <property type="match status" value="1"/>
</dbReference>
<organism evidence="3 4">
    <name type="scientific">Dysgonomonas alginatilytica</name>
    <dbReference type="NCBI Taxonomy" id="1605892"/>
    <lineage>
        <taxon>Bacteria</taxon>
        <taxon>Pseudomonadati</taxon>
        <taxon>Bacteroidota</taxon>
        <taxon>Bacteroidia</taxon>
        <taxon>Bacteroidales</taxon>
        <taxon>Dysgonomonadaceae</taxon>
        <taxon>Dysgonomonas</taxon>
    </lineage>
</organism>
<protein>
    <submittedName>
        <fullName evidence="3">Peptidase M28-like protein</fullName>
    </submittedName>
</protein>
<dbReference type="RefSeq" id="WP_110311412.1">
    <property type="nucleotide sequence ID" value="NZ_QICL01000019.1"/>
</dbReference>
<keyword evidence="1" id="KW-0732">Signal</keyword>
<dbReference type="PANTHER" id="PTHR12147">
    <property type="entry name" value="METALLOPEPTIDASE M28 FAMILY MEMBER"/>
    <property type="match status" value="1"/>
</dbReference>
<evidence type="ECO:0000259" key="2">
    <source>
        <dbReference type="Pfam" id="PF04389"/>
    </source>
</evidence>
<feature type="chain" id="PRO_5016114281" evidence="1">
    <location>
        <begin position="20"/>
        <end position="332"/>
    </location>
</feature>
<evidence type="ECO:0000313" key="3">
    <source>
        <dbReference type="EMBL" id="PXV62500.1"/>
    </source>
</evidence>
<dbReference type="Proteomes" id="UP000247973">
    <property type="component" value="Unassembled WGS sequence"/>
</dbReference>
<dbReference type="Pfam" id="PF04389">
    <property type="entry name" value="Peptidase_M28"/>
    <property type="match status" value="1"/>
</dbReference>
<feature type="domain" description="Peptidase M28" evidence="2">
    <location>
        <begin position="119"/>
        <end position="318"/>
    </location>
</feature>
<dbReference type="InterPro" id="IPR007484">
    <property type="entry name" value="Peptidase_M28"/>
</dbReference>
<keyword evidence="4" id="KW-1185">Reference proteome</keyword>
<gene>
    <name evidence="3" type="ORF">CLV62_11942</name>
</gene>
<dbReference type="EMBL" id="QICL01000019">
    <property type="protein sequence ID" value="PXV62500.1"/>
    <property type="molecule type" value="Genomic_DNA"/>
</dbReference>
<dbReference type="InterPro" id="IPR045175">
    <property type="entry name" value="M28_fam"/>
</dbReference>
<comment type="caution">
    <text evidence="3">The sequence shown here is derived from an EMBL/GenBank/DDBJ whole genome shotgun (WGS) entry which is preliminary data.</text>
</comment>
<evidence type="ECO:0000313" key="4">
    <source>
        <dbReference type="Proteomes" id="UP000247973"/>
    </source>
</evidence>
<dbReference type="GO" id="GO:0008235">
    <property type="term" value="F:metalloexopeptidase activity"/>
    <property type="evidence" value="ECO:0007669"/>
    <property type="project" value="InterPro"/>
</dbReference>
<name>A0A2V3PN90_9BACT</name>
<dbReference type="PANTHER" id="PTHR12147:SF26">
    <property type="entry name" value="PEPTIDASE M28 DOMAIN-CONTAINING PROTEIN"/>
    <property type="match status" value="1"/>
</dbReference>
<dbReference type="GO" id="GO:0006508">
    <property type="term" value="P:proteolysis"/>
    <property type="evidence" value="ECO:0007669"/>
    <property type="project" value="InterPro"/>
</dbReference>
<accession>A0A2V3PN90</accession>
<reference evidence="3 4" key="1">
    <citation type="submission" date="2018-03" db="EMBL/GenBank/DDBJ databases">
        <title>Genomic Encyclopedia of Archaeal and Bacterial Type Strains, Phase II (KMG-II): from individual species to whole genera.</title>
        <authorList>
            <person name="Goeker M."/>
        </authorList>
    </citation>
    <scope>NUCLEOTIDE SEQUENCE [LARGE SCALE GENOMIC DNA]</scope>
    <source>
        <strain evidence="3 4">DSM 100214</strain>
    </source>
</reference>
<dbReference type="OrthoDB" id="9764939at2"/>
<dbReference type="Gene3D" id="3.40.630.10">
    <property type="entry name" value="Zn peptidases"/>
    <property type="match status" value="1"/>
</dbReference>
<sequence length="332" mass="36840">MKIYLSVLLLSVSLLSAFAQKPIEKGLNSISERGAKAAVGFLASDALQGRGAGALGGQVASEYLASYLTALGIQSLSETYFQPFEAYSEDFKQKKRYQVNPDSIAKYKQGVHRVLNLRNVLGMIPGVNKNEYVIVGAHFDHLGMDTNLVGDQIYNGADDNASGVSAVMQIAKAFVESGVQPQRNVIFAFWDGEEDGLLGSKYFTQNCTFINQVKGYLNFDMIGRNNDEANPSYVVYFYTEANPAFGKWLKDDIKKYDLQLTPNYTPWDKPVGGSDNGSFAKAGVPIIWYHTDGHPDYHKPSDEFSKINWGKLVEITKASYLNAWNLANEKEY</sequence>
<proteinExistence type="predicted"/>
<feature type="signal peptide" evidence="1">
    <location>
        <begin position="1"/>
        <end position="19"/>
    </location>
</feature>
<evidence type="ECO:0000256" key="1">
    <source>
        <dbReference type="SAM" id="SignalP"/>
    </source>
</evidence>